<organism evidence="1 2">
    <name type="scientific">Candidatus Roizmanbacteria bacterium RIFCSPHIGHO2_01_FULL_39_24</name>
    <dbReference type="NCBI Taxonomy" id="1802032"/>
    <lineage>
        <taxon>Bacteria</taxon>
        <taxon>Candidatus Roizmaniibacteriota</taxon>
    </lineage>
</organism>
<name>A0A1F7GFS0_9BACT</name>
<evidence type="ECO:0000313" key="1">
    <source>
        <dbReference type="EMBL" id="OGK17724.1"/>
    </source>
</evidence>
<dbReference type="Proteomes" id="UP000176850">
    <property type="component" value="Unassembled WGS sequence"/>
</dbReference>
<dbReference type="AlphaFoldDB" id="A0A1F7GFS0"/>
<accession>A0A1F7GFS0</accession>
<sequence length="126" mass="14535">MINLPIKKQTAADLIARVRREVENAIPSNKTMLEDIKMMNIRLHSISGDIFSIKDDQSSFIHSLWKATKIDQITHEAVEHLDDSEIDDYFAYLDTIQPHIHADSDERGRGMRILKLAISKKEEYEA</sequence>
<dbReference type="EMBL" id="MFZH01000038">
    <property type="protein sequence ID" value="OGK17724.1"/>
    <property type="molecule type" value="Genomic_DNA"/>
</dbReference>
<proteinExistence type="predicted"/>
<gene>
    <name evidence="1" type="ORF">A2799_01770</name>
</gene>
<reference evidence="1 2" key="1">
    <citation type="journal article" date="2016" name="Nat. Commun.">
        <title>Thousands of microbial genomes shed light on interconnected biogeochemical processes in an aquifer system.</title>
        <authorList>
            <person name="Anantharaman K."/>
            <person name="Brown C.T."/>
            <person name="Hug L.A."/>
            <person name="Sharon I."/>
            <person name="Castelle C.J."/>
            <person name="Probst A.J."/>
            <person name="Thomas B.C."/>
            <person name="Singh A."/>
            <person name="Wilkins M.J."/>
            <person name="Karaoz U."/>
            <person name="Brodie E.L."/>
            <person name="Williams K.H."/>
            <person name="Hubbard S.S."/>
            <person name="Banfield J.F."/>
        </authorList>
    </citation>
    <scope>NUCLEOTIDE SEQUENCE [LARGE SCALE GENOMIC DNA]</scope>
</reference>
<comment type="caution">
    <text evidence="1">The sequence shown here is derived from an EMBL/GenBank/DDBJ whole genome shotgun (WGS) entry which is preliminary data.</text>
</comment>
<protein>
    <submittedName>
        <fullName evidence="1">Uncharacterized protein</fullName>
    </submittedName>
</protein>
<evidence type="ECO:0000313" key="2">
    <source>
        <dbReference type="Proteomes" id="UP000176850"/>
    </source>
</evidence>